<evidence type="ECO:0000259" key="7">
    <source>
        <dbReference type="Pfam" id="PF13462"/>
    </source>
</evidence>
<keyword evidence="4" id="KW-1015">Disulfide bond</keyword>
<dbReference type="Proteomes" id="UP000775877">
    <property type="component" value="Unassembled WGS sequence"/>
</dbReference>
<dbReference type="EMBL" id="JAGQLJ010000063">
    <property type="protein sequence ID" value="MCA9381228.1"/>
    <property type="molecule type" value="Genomic_DNA"/>
</dbReference>
<organism evidence="8 9">
    <name type="scientific">Candidatus Dojkabacteria bacterium</name>
    <dbReference type="NCBI Taxonomy" id="2099670"/>
    <lineage>
        <taxon>Bacteria</taxon>
        <taxon>Candidatus Dojkabacteria</taxon>
    </lineage>
</organism>
<feature type="domain" description="Thioredoxin-like fold" evidence="7">
    <location>
        <begin position="162"/>
        <end position="294"/>
    </location>
</feature>
<evidence type="ECO:0000256" key="5">
    <source>
        <dbReference type="ARBA" id="ARBA00023284"/>
    </source>
</evidence>
<keyword evidence="6" id="KW-0472">Membrane</keyword>
<keyword evidence="5" id="KW-0676">Redox-active center</keyword>
<comment type="caution">
    <text evidence="8">The sequence shown here is derived from an EMBL/GenBank/DDBJ whole genome shotgun (WGS) entry which is preliminary data.</text>
</comment>
<keyword evidence="6" id="KW-1133">Transmembrane helix</keyword>
<evidence type="ECO:0000313" key="8">
    <source>
        <dbReference type="EMBL" id="MCA9381228.1"/>
    </source>
</evidence>
<dbReference type="Pfam" id="PF13462">
    <property type="entry name" value="Thioredoxin_4"/>
    <property type="match status" value="1"/>
</dbReference>
<proteinExistence type="inferred from homology"/>
<dbReference type="PANTHER" id="PTHR13887">
    <property type="entry name" value="GLUTATHIONE S-TRANSFERASE KAPPA"/>
    <property type="match status" value="1"/>
</dbReference>
<dbReference type="InterPro" id="IPR012336">
    <property type="entry name" value="Thioredoxin-like_fold"/>
</dbReference>
<gene>
    <name evidence="8" type="ORF">KC678_03095</name>
</gene>
<protein>
    <submittedName>
        <fullName evidence="8">DsbA family protein</fullName>
    </submittedName>
</protein>
<keyword evidence="3" id="KW-0560">Oxidoreductase</keyword>
<evidence type="ECO:0000256" key="2">
    <source>
        <dbReference type="ARBA" id="ARBA00022729"/>
    </source>
</evidence>
<reference evidence="8" key="1">
    <citation type="submission" date="2020-04" db="EMBL/GenBank/DDBJ databases">
        <authorList>
            <person name="Zhang T."/>
        </authorList>
    </citation>
    <scope>NUCLEOTIDE SEQUENCE</scope>
    <source>
        <strain evidence="8">HKST-UBA13</strain>
    </source>
</reference>
<dbReference type="PANTHER" id="PTHR13887:SF14">
    <property type="entry name" value="DISULFIDE BOND FORMATION PROTEIN D"/>
    <property type="match status" value="1"/>
</dbReference>
<dbReference type="InterPro" id="IPR036249">
    <property type="entry name" value="Thioredoxin-like_sf"/>
</dbReference>
<dbReference type="AlphaFoldDB" id="A0A955L1E9"/>
<keyword evidence="2" id="KW-0732">Signal</keyword>
<dbReference type="SUPFAM" id="SSF52833">
    <property type="entry name" value="Thioredoxin-like"/>
    <property type="match status" value="1"/>
</dbReference>
<evidence type="ECO:0000256" key="3">
    <source>
        <dbReference type="ARBA" id="ARBA00023002"/>
    </source>
</evidence>
<name>A0A955L1E9_9BACT</name>
<feature type="transmembrane region" description="Helical" evidence="6">
    <location>
        <begin position="35"/>
        <end position="56"/>
    </location>
</feature>
<sequence>MAEDKSSNKVDNKVAQKPVVKAEDKDTIEIDLKLFLTPFAIVVAGIFMSLSLLIGLNQIASNMGDISVATGSGTTGTGVAGAETGGAATAVTKDQIKSLFTGDAIAFGNPDSDVLLVEFSDPSCPFCHIASGKNGELNQSAGTQFTLVKDGGTYVAPVEEFRKLVDSGDAAFVQVYTNGHGNGELAAQAQYCANEKGKFWEAHDLLMSADGYSIINDVVQNDVSNAGTLADFLSSAVDKGFMQDCLESGKYADQLTVDQQIASAFGVQGTPGFFVNEVNFPGAYSYTDMESTVESFL</sequence>
<dbReference type="Gene3D" id="3.40.30.10">
    <property type="entry name" value="Glutaredoxin"/>
    <property type="match status" value="1"/>
</dbReference>
<keyword evidence="6" id="KW-0812">Transmembrane</keyword>
<evidence type="ECO:0000256" key="4">
    <source>
        <dbReference type="ARBA" id="ARBA00023157"/>
    </source>
</evidence>
<accession>A0A955L1E9</accession>
<reference evidence="8" key="2">
    <citation type="journal article" date="2021" name="Microbiome">
        <title>Successional dynamics and alternative stable states in a saline activated sludge microbial community over 9 years.</title>
        <authorList>
            <person name="Wang Y."/>
            <person name="Ye J."/>
            <person name="Ju F."/>
            <person name="Liu L."/>
            <person name="Boyd J.A."/>
            <person name="Deng Y."/>
            <person name="Parks D.H."/>
            <person name="Jiang X."/>
            <person name="Yin X."/>
            <person name="Woodcroft B.J."/>
            <person name="Tyson G.W."/>
            <person name="Hugenholtz P."/>
            <person name="Polz M.F."/>
            <person name="Zhang T."/>
        </authorList>
    </citation>
    <scope>NUCLEOTIDE SEQUENCE</scope>
    <source>
        <strain evidence="8">HKST-UBA13</strain>
    </source>
</reference>
<evidence type="ECO:0000256" key="1">
    <source>
        <dbReference type="ARBA" id="ARBA00005791"/>
    </source>
</evidence>
<evidence type="ECO:0000256" key="6">
    <source>
        <dbReference type="SAM" id="Phobius"/>
    </source>
</evidence>
<evidence type="ECO:0000313" key="9">
    <source>
        <dbReference type="Proteomes" id="UP000775877"/>
    </source>
</evidence>
<comment type="similarity">
    <text evidence="1">Belongs to the thioredoxin family. DsbA subfamily.</text>
</comment>
<dbReference type="GO" id="GO:0016491">
    <property type="term" value="F:oxidoreductase activity"/>
    <property type="evidence" value="ECO:0007669"/>
    <property type="project" value="UniProtKB-KW"/>
</dbReference>